<organism evidence="1 2">
    <name type="scientific">Virgibacillus byunsanensis</name>
    <dbReference type="NCBI Taxonomy" id="570945"/>
    <lineage>
        <taxon>Bacteria</taxon>
        <taxon>Bacillati</taxon>
        <taxon>Bacillota</taxon>
        <taxon>Bacilli</taxon>
        <taxon>Bacillales</taxon>
        <taxon>Bacillaceae</taxon>
        <taxon>Virgibacillus</taxon>
    </lineage>
</organism>
<sequence>MEFNEYVYRSEAKARIDKLQKETFLNAQIRNKENFYSIKNKSVLKTILMSLLK</sequence>
<evidence type="ECO:0000313" key="2">
    <source>
        <dbReference type="Proteomes" id="UP001597040"/>
    </source>
</evidence>
<gene>
    <name evidence="1" type="ORF">ACFQ3N_04895</name>
</gene>
<name>A0ABW3LJB4_9BACI</name>
<comment type="caution">
    <text evidence="1">The sequence shown here is derived from an EMBL/GenBank/DDBJ whole genome shotgun (WGS) entry which is preliminary data.</text>
</comment>
<reference evidence="2" key="1">
    <citation type="journal article" date="2019" name="Int. J. Syst. Evol. Microbiol.">
        <title>The Global Catalogue of Microorganisms (GCM) 10K type strain sequencing project: providing services to taxonomists for standard genome sequencing and annotation.</title>
        <authorList>
            <consortium name="The Broad Institute Genomics Platform"/>
            <consortium name="The Broad Institute Genome Sequencing Center for Infectious Disease"/>
            <person name="Wu L."/>
            <person name="Ma J."/>
        </authorList>
    </citation>
    <scope>NUCLEOTIDE SEQUENCE [LARGE SCALE GENOMIC DNA]</scope>
    <source>
        <strain evidence="2">CCUG 56754</strain>
    </source>
</reference>
<keyword evidence="2" id="KW-1185">Reference proteome</keyword>
<evidence type="ECO:0000313" key="1">
    <source>
        <dbReference type="EMBL" id="MFD1037747.1"/>
    </source>
</evidence>
<dbReference type="EMBL" id="JBHTKJ010000011">
    <property type="protein sequence ID" value="MFD1037747.1"/>
    <property type="molecule type" value="Genomic_DNA"/>
</dbReference>
<dbReference type="Proteomes" id="UP001597040">
    <property type="component" value="Unassembled WGS sequence"/>
</dbReference>
<accession>A0ABW3LJB4</accession>
<protein>
    <submittedName>
        <fullName evidence="1">Uncharacterized protein</fullName>
    </submittedName>
</protein>
<dbReference type="RefSeq" id="WP_390360097.1">
    <property type="nucleotide sequence ID" value="NZ_JBHTKJ010000011.1"/>
</dbReference>
<proteinExistence type="predicted"/>